<proteinExistence type="predicted"/>
<feature type="non-terminal residue" evidence="1">
    <location>
        <position position="1"/>
    </location>
</feature>
<dbReference type="AlphaFoldDB" id="X1B133"/>
<accession>X1B133</accession>
<reference evidence="1" key="1">
    <citation type="journal article" date="2014" name="Front. Microbiol.">
        <title>High frequency of phylogenetically diverse reductive dehalogenase-homologous genes in deep subseafloor sedimentary metagenomes.</title>
        <authorList>
            <person name="Kawai M."/>
            <person name="Futagami T."/>
            <person name="Toyoda A."/>
            <person name="Takaki Y."/>
            <person name="Nishi S."/>
            <person name="Hori S."/>
            <person name="Arai W."/>
            <person name="Tsubouchi T."/>
            <person name="Morono Y."/>
            <person name="Uchiyama I."/>
            <person name="Ito T."/>
            <person name="Fujiyama A."/>
            <person name="Inagaki F."/>
            <person name="Takami H."/>
        </authorList>
    </citation>
    <scope>NUCLEOTIDE SEQUENCE</scope>
    <source>
        <strain evidence="1">Expedition CK06-06</strain>
    </source>
</reference>
<evidence type="ECO:0000313" key="1">
    <source>
        <dbReference type="EMBL" id="GAG75047.1"/>
    </source>
</evidence>
<comment type="caution">
    <text evidence="1">The sequence shown here is derived from an EMBL/GenBank/DDBJ whole genome shotgun (WGS) entry which is preliminary data.</text>
</comment>
<name>X1B133_9ZZZZ</name>
<gene>
    <name evidence="1" type="ORF">S01H4_30556</name>
</gene>
<organism evidence="1">
    <name type="scientific">marine sediment metagenome</name>
    <dbReference type="NCBI Taxonomy" id="412755"/>
    <lineage>
        <taxon>unclassified sequences</taxon>
        <taxon>metagenomes</taxon>
        <taxon>ecological metagenomes</taxon>
    </lineage>
</organism>
<dbReference type="EMBL" id="BART01015785">
    <property type="protein sequence ID" value="GAG75047.1"/>
    <property type="molecule type" value="Genomic_DNA"/>
</dbReference>
<sequence length="44" mass="4970">QKEIQELKDDIRKLTEAVDLLKKQCEATRSGLKVLSKTAKKGVE</sequence>
<protein>
    <submittedName>
        <fullName evidence="1">Uncharacterized protein</fullName>
    </submittedName>
</protein>